<dbReference type="AlphaFoldDB" id="U6MBS5"/>
<feature type="compositionally biased region" description="Basic and acidic residues" evidence="1">
    <location>
        <begin position="804"/>
        <end position="814"/>
    </location>
</feature>
<dbReference type="Pfam" id="PF00397">
    <property type="entry name" value="WW"/>
    <property type="match status" value="1"/>
</dbReference>
<dbReference type="CDD" id="cd00201">
    <property type="entry name" value="WW"/>
    <property type="match status" value="1"/>
</dbReference>
<dbReference type="EMBL" id="HG721004">
    <property type="protein sequence ID" value="CDJ59929.1"/>
    <property type="molecule type" value="Genomic_DNA"/>
</dbReference>
<evidence type="ECO:0000313" key="3">
    <source>
        <dbReference type="EMBL" id="CDJ59929.1"/>
    </source>
</evidence>
<gene>
    <name evidence="3" type="ORF">EMWEY_00025850</name>
</gene>
<feature type="region of interest" description="Disordered" evidence="1">
    <location>
        <begin position="583"/>
        <end position="645"/>
    </location>
</feature>
<feature type="domain" description="WW" evidence="2">
    <location>
        <begin position="295"/>
        <end position="329"/>
    </location>
</feature>
<sequence>MPGSDEGELPRGVLTLEKQERLHESSDTKVQDGKVEHTNKSADPQLEPVCTETADQASSGPPGESNCTALPAPSEGASDDSDAGMHNSVSSVQMTDNGLEDAAHPDDHAPGRDAEEIAAAGCEQRPLDAPARTAAAESPLTQIVTSEMPPPAFLPRQLRMKRNAGRASEPPASGTSGYSVSTTRTAAGQTLEEGGQQDAEAPADDTQEAGNERSKVDDEFVLFMKEIEQLDSQREAQQQDSNSGGQEAVSIASVPETLPDSQQSSRTSPPASESPQNSADQGITATGIHEQQQPQDDEAVWQAVVDAATGKTYYWNVTTDEVTWESPGSSLQPSAAQVDTGAKHQQQQDLRQWAASTFRLTQELPTCSEKVQQLIFQLDFMEEELDAEYESCTVAGAAALREKADLSMRLQRFRSMRQRREQQRHKRSQETSASGSDDEFLKELIDLQLQQDRRPQPAQCAACKQRLAESRGTQSQQAKVRSLASSLARRLGNVEKEWASALLAALKARLDDWIDGGLSSSFFLKRLDKMQQDFQKHLLQDVEAEERHQELASVFPYSAAAASVSASGTVKSSSRNCLAGVAGTSALDKGGSGRPTTSGSRNAGAMQRGSSVSSEESTALGTAPPTPEGPPPTLPDEVAPAASEAAKAGAAPAAGMSLAVFNILQMVKDPELILLTPSTGRLAHTAAAEITARLAALNGRKRSSGRVATRPCSPSVSQVLGVFRQVHDAVHNHQRHHETDPKAPAVSRDGAQGSAVAAAPTKRPLGSSGVKKLSSSNPLVRRRMQLVEKWQKSREKDEESDEDYDKRKERLKQKKIEEWKEKEMSSRRGMQNANFIEVTADWRTLVQKK</sequence>
<evidence type="ECO:0000259" key="2">
    <source>
        <dbReference type="PROSITE" id="PS50020"/>
    </source>
</evidence>
<reference evidence="3" key="1">
    <citation type="submission" date="2013-10" db="EMBL/GenBank/DDBJ databases">
        <title>Genomic analysis of the causative agents of coccidiosis in chickens.</title>
        <authorList>
            <person name="Reid A.J."/>
            <person name="Blake D."/>
            <person name="Billington K."/>
            <person name="Browne H."/>
            <person name="Dunn M."/>
            <person name="Hung S."/>
            <person name="Kawahara F."/>
            <person name="Miranda-Saavedra D."/>
            <person name="Mourier T."/>
            <person name="Nagra H."/>
            <person name="Otto T.D."/>
            <person name="Rawlings N."/>
            <person name="Sanchez A."/>
            <person name="Sanders M."/>
            <person name="Subramaniam C."/>
            <person name="Tay Y."/>
            <person name="Dear P."/>
            <person name="Doerig C."/>
            <person name="Gruber A."/>
            <person name="Parkinson J."/>
            <person name="Shirley M."/>
            <person name="Wan K.L."/>
            <person name="Berriman M."/>
            <person name="Tomley F."/>
            <person name="Pain A."/>
        </authorList>
    </citation>
    <scope>NUCLEOTIDE SEQUENCE [LARGE SCALE GENOMIC DNA]</scope>
    <source>
        <strain evidence="3">Weybridge</strain>
    </source>
</reference>
<dbReference type="PROSITE" id="PS50020">
    <property type="entry name" value="WW_DOMAIN_2"/>
    <property type="match status" value="1"/>
</dbReference>
<feature type="compositionally biased region" description="Basic and acidic residues" evidence="1">
    <location>
        <begin position="731"/>
        <end position="741"/>
    </location>
</feature>
<name>U6MBS5_EIMMA</name>
<feature type="compositionally biased region" description="Polar residues" evidence="1">
    <location>
        <begin position="235"/>
        <end position="245"/>
    </location>
</feature>
<dbReference type="Gene3D" id="2.20.70.10">
    <property type="match status" value="1"/>
</dbReference>
<dbReference type="SUPFAM" id="SSF51045">
    <property type="entry name" value="WW domain"/>
    <property type="match status" value="1"/>
</dbReference>
<dbReference type="OrthoDB" id="195748at2759"/>
<feature type="compositionally biased region" description="Basic and acidic residues" evidence="1">
    <location>
        <begin position="225"/>
        <end position="234"/>
    </location>
</feature>
<dbReference type="InterPro" id="IPR001202">
    <property type="entry name" value="WW_dom"/>
</dbReference>
<feature type="region of interest" description="Disordered" evidence="1">
    <location>
        <begin position="416"/>
        <end position="437"/>
    </location>
</feature>
<evidence type="ECO:0000313" key="4">
    <source>
        <dbReference type="Proteomes" id="UP000030763"/>
    </source>
</evidence>
<feature type="compositionally biased region" description="Basic and acidic residues" evidence="1">
    <location>
        <begin position="785"/>
        <end position="797"/>
    </location>
</feature>
<feature type="compositionally biased region" description="Basic residues" evidence="1">
    <location>
        <begin position="416"/>
        <end position="427"/>
    </location>
</feature>
<dbReference type="OMA" id="NVEKEWA"/>
<dbReference type="RefSeq" id="XP_013336574.1">
    <property type="nucleotide sequence ID" value="XM_013481120.1"/>
</dbReference>
<keyword evidence="4" id="KW-1185">Reference proteome</keyword>
<dbReference type="VEuPathDB" id="ToxoDB:EMWEY_00025850"/>
<feature type="compositionally biased region" description="Polar residues" evidence="1">
    <location>
        <begin position="259"/>
        <end position="281"/>
    </location>
</feature>
<feature type="compositionally biased region" description="Low complexity" evidence="1">
    <location>
        <begin position="635"/>
        <end position="645"/>
    </location>
</feature>
<feature type="region of interest" description="Disordered" evidence="1">
    <location>
        <begin position="731"/>
        <end position="814"/>
    </location>
</feature>
<dbReference type="GeneID" id="25336571"/>
<feature type="compositionally biased region" description="Polar residues" evidence="1">
    <location>
        <begin position="608"/>
        <end position="617"/>
    </location>
</feature>
<accession>U6MBS5</accession>
<dbReference type="SMART" id="SM00456">
    <property type="entry name" value="WW"/>
    <property type="match status" value="1"/>
</dbReference>
<dbReference type="Proteomes" id="UP000030763">
    <property type="component" value="Unassembled WGS sequence"/>
</dbReference>
<reference evidence="3" key="2">
    <citation type="submission" date="2013-10" db="EMBL/GenBank/DDBJ databases">
        <authorList>
            <person name="Aslett M."/>
        </authorList>
    </citation>
    <scope>NUCLEOTIDE SEQUENCE [LARGE SCALE GENOMIC DNA]</scope>
    <source>
        <strain evidence="3">Weybridge</strain>
    </source>
</reference>
<feature type="compositionally biased region" description="Polar residues" evidence="1">
    <location>
        <begin position="87"/>
        <end position="96"/>
    </location>
</feature>
<evidence type="ECO:0000256" key="1">
    <source>
        <dbReference type="SAM" id="MobiDB-lite"/>
    </source>
</evidence>
<feature type="compositionally biased region" description="Pro residues" evidence="1">
    <location>
        <begin position="624"/>
        <end position="634"/>
    </location>
</feature>
<feature type="region of interest" description="Disordered" evidence="1">
    <location>
        <begin position="1"/>
        <end position="281"/>
    </location>
</feature>
<feature type="compositionally biased region" description="Polar residues" evidence="1">
    <location>
        <begin position="173"/>
        <end position="188"/>
    </location>
</feature>
<feature type="compositionally biased region" description="Low complexity" evidence="1">
    <location>
        <begin position="765"/>
        <end position="776"/>
    </location>
</feature>
<feature type="compositionally biased region" description="Basic and acidic residues" evidence="1">
    <location>
        <begin position="17"/>
        <end position="40"/>
    </location>
</feature>
<feature type="compositionally biased region" description="Basic and acidic residues" evidence="1">
    <location>
        <begin position="101"/>
        <end position="115"/>
    </location>
</feature>
<dbReference type="InterPro" id="IPR036020">
    <property type="entry name" value="WW_dom_sf"/>
</dbReference>
<organism evidence="3 4">
    <name type="scientific">Eimeria maxima</name>
    <name type="common">Coccidian parasite</name>
    <dbReference type="NCBI Taxonomy" id="5804"/>
    <lineage>
        <taxon>Eukaryota</taxon>
        <taxon>Sar</taxon>
        <taxon>Alveolata</taxon>
        <taxon>Apicomplexa</taxon>
        <taxon>Conoidasida</taxon>
        <taxon>Coccidia</taxon>
        <taxon>Eucoccidiorida</taxon>
        <taxon>Eimeriorina</taxon>
        <taxon>Eimeriidae</taxon>
        <taxon>Eimeria</taxon>
    </lineage>
</organism>
<proteinExistence type="predicted"/>
<protein>
    <recommendedName>
        <fullName evidence="2">WW domain-containing protein</fullName>
    </recommendedName>
</protein>